<protein>
    <submittedName>
        <fullName evidence="6">ABC transporter substrate-binding protein</fullName>
    </submittedName>
</protein>
<keyword evidence="4" id="KW-0564">Palmitate</keyword>
<evidence type="ECO:0000313" key="6">
    <source>
        <dbReference type="EMBL" id="BCJ95053.1"/>
    </source>
</evidence>
<dbReference type="SUPFAM" id="SSF53850">
    <property type="entry name" value="Periplasmic binding protein-like II"/>
    <property type="match status" value="1"/>
</dbReference>
<keyword evidence="3" id="KW-0472">Membrane</keyword>
<evidence type="ECO:0000256" key="4">
    <source>
        <dbReference type="ARBA" id="ARBA00023139"/>
    </source>
</evidence>
<reference evidence="6 7" key="1">
    <citation type="journal article" date="2016" name="Int. J. Syst. Evol. Microbiol.">
        <title>Descriptions of Anaerotaenia torta gen. nov., sp. nov. and Anaerocolumna cellulosilytica gen. nov., sp. nov. isolated from a methanogenic reactor of cattle waste.</title>
        <authorList>
            <person name="Uek A."/>
            <person name="Ohtaki Y."/>
            <person name="Kaku N."/>
            <person name="Ueki K."/>
        </authorList>
    </citation>
    <scope>NUCLEOTIDE SEQUENCE [LARGE SCALE GENOMIC DNA]</scope>
    <source>
        <strain evidence="6 7">SN021</strain>
    </source>
</reference>
<dbReference type="KEGG" id="acel:acsn021_26220"/>
<keyword evidence="2" id="KW-0732">Signal</keyword>
<evidence type="ECO:0000256" key="3">
    <source>
        <dbReference type="ARBA" id="ARBA00023136"/>
    </source>
</evidence>
<dbReference type="RefSeq" id="WP_184088439.1">
    <property type="nucleotide sequence ID" value="NZ_AP023367.1"/>
</dbReference>
<organism evidence="6 7">
    <name type="scientific">Anaerocolumna cellulosilytica</name>
    <dbReference type="NCBI Taxonomy" id="433286"/>
    <lineage>
        <taxon>Bacteria</taxon>
        <taxon>Bacillati</taxon>
        <taxon>Bacillota</taxon>
        <taxon>Clostridia</taxon>
        <taxon>Lachnospirales</taxon>
        <taxon>Lachnospiraceae</taxon>
        <taxon>Anaerocolumna</taxon>
    </lineage>
</organism>
<dbReference type="Pfam" id="PF13416">
    <property type="entry name" value="SBP_bac_8"/>
    <property type="match status" value="1"/>
</dbReference>
<accession>A0A6S6QUW5</accession>
<dbReference type="InterPro" id="IPR006059">
    <property type="entry name" value="SBP"/>
</dbReference>
<dbReference type="Gene3D" id="3.40.190.10">
    <property type="entry name" value="Periplasmic binding protein-like II"/>
    <property type="match status" value="2"/>
</dbReference>
<dbReference type="Proteomes" id="UP000515561">
    <property type="component" value="Chromosome"/>
</dbReference>
<dbReference type="InterPro" id="IPR050490">
    <property type="entry name" value="Bact_solute-bd_prot1"/>
</dbReference>
<evidence type="ECO:0000313" key="7">
    <source>
        <dbReference type="Proteomes" id="UP000515561"/>
    </source>
</evidence>
<gene>
    <name evidence="6" type="ORF">acsn021_26220</name>
</gene>
<keyword evidence="7" id="KW-1185">Reference proteome</keyword>
<name>A0A6S6QUW5_9FIRM</name>
<sequence length="545" mass="61480">MKNKKVVALILAGTLSIMTALSGCSTRNTPDKDTVAGGKTDTDKEAVVDESGKVNGVMYEKGLPIVDAGDYTFSLFVDDSSETGKYYMMDELEKQTGITVDLKNYPYEIAKEKYSLDLSSGDYADSIGGWTITDTDILNYGVDMGTFIPLEEYFEKYCPNITAILNLEGVRDTMTAPDGHIYSIPYVTEAPLVDFNPYINTRWLKNLGLEMPKTTEELRNVLRAFKTQDANGNGNPNDEIPFSFDPDNKHIGYLTGWFGMSLDKYGFTMKDGQLTFGANTEEFKNGIKFLNSLYEEGLIDPEMFTQDKSQWKAKGAQDLYGVSMMYASGDIMPYDAGQTPDWDPLPVLSAEDGSTPVWLKSSYGTTVYKNQVVVTDNAKDPAVICRWWDNVMELENSIQINGGPLDKVVFKNDDNTYRQIDLTTLSSDEQTLYNWSNLWPQSLPKYLPSGFRFKEDVVSFQEKPIVDEQYTPYLTAETVPTYWVSQDNTSTLSDYQTSITNYLDQKMAEWISGQSDIDADWEGYLLQLDKLNLKEYIQIRVDALK</sequence>
<dbReference type="PANTHER" id="PTHR43649:SF33">
    <property type="entry name" value="POLYGALACTURONAN_RHAMNOGALACTURONAN-BINDING PROTEIN YTCQ"/>
    <property type="match status" value="1"/>
</dbReference>
<evidence type="ECO:0000256" key="2">
    <source>
        <dbReference type="ARBA" id="ARBA00022729"/>
    </source>
</evidence>
<dbReference type="EMBL" id="AP023367">
    <property type="protein sequence ID" value="BCJ95053.1"/>
    <property type="molecule type" value="Genomic_DNA"/>
</dbReference>
<evidence type="ECO:0000256" key="1">
    <source>
        <dbReference type="ARBA" id="ARBA00022475"/>
    </source>
</evidence>
<evidence type="ECO:0000256" key="5">
    <source>
        <dbReference type="ARBA" id="ARBA00023288"/>
    </source>
</evidence>
<keyword evidence="5" id="KW-0449">Lipoprotein</keyword>
<keyword evidence="1" id="KW-1003">Cell membrane</keyword>
<proteinExistence type="predicted"/>
<dbReference type="AlphaFoldDB" id="A0A6S6QUW5"/>
<dbReference type="PROSITE" id="PS51257">
    <property type="entry name" value="PROKAR_LIPOPROTEIN"/>
    <property type="match status" value="1"/>
</dbReference>
<dbReference type="PANTHER" id="PTHR43649">
    <property type="entry name" value="ARABINOSE-BINDING PROTEIN-RELATED"/>
    <property type="match status" value="1"/>
</dbReference>